<dbReference type="PROSITE" id="PS51767">
    <property type="entry name" value="PEPTIDASE_A1"/>
    <property type="match status" value="1"/>
</dbReference>
<proteinExistence type="inferred from homology"/>
<dbReference type="PANTHER" id="PTHR47966:SF51">
    <property type="entry name" value="BETA-SITE APP-CLEAVING ENZYME, ISOFORM A-RELATED"/>
    <property type="match status" value="1"/>
</dbReference>
<evidence type="ECO:0000256" key="3">
    <source>
        <dbReference type="PIRSR" id="PIRSR601461-1"/>
    </source>
</evidence>
<comment type="similarity">
    <text evidence="1 5">Belongs to the peptidase A1 family.</text>
</comment>
<dbReference type="EMBL" id="JARIHO010000002">
    <property type="protein sequence ID" value="KAJ7366117.1"/>
    <property type="molecule type" value="Genomic_DNA"/>
</dbReference>
<dbReference type="InterPro" id="IPR033121">
    <property type="entry name" value="PEPTIDASE_A1"/>
</dbReference>
<keyword evidence="5 7" id="KW-0645">Protease</keyword>
<dbReference type="Pfam" id="PF00026">
    <property type="entry name" value="Asp"/>
    <property type="match status" value="1"/>
</dbReference>
<dbReference type="InterPro" id="IPR034164">
    <property type="entry name" value="Pepsin-like_dom"/>
</dbReference>
<keyword evidence="5" id="KW-0378">Hydrolase</keyword>
<dbReference type="InterPro" id="IPR001969">
    <property type="entry name" value="Aspartic_peptidase_AS"/>
</dbReference>
<dbReference type="PANTHER" id="PTHR47966">
    <property type="entry name" value="BETA-SITE APP-CLEAVING ENZYME, ISOFORM A-RELATED"/>
    <property type="match status" value="1"/>
</dbReference>
<dbReference type="SUPFAM" id="SSF50630">
    <property type="entry name" value="Acid proteases"/>
    <property type="match status" value="1"/>
</dbReference>
<dbReference type="InterPro" id="IPR001461">
    <property type="entry name" value="Aspartic_peptidase_A1"/>
</dbReference>
<name>A0AAD7AQG5_9AGAR</name>
<dbReference type="AlphaFoldDB" id="A0AAD7AQG5"/>
<keyword evidence="8" id="KW-1185">Reference proteome</keyword>
<dbReference type="PRINTS" id="PR00792">
    <property type="entry name" value="PEPSIN"/>
</dbReference>
<accession>A0AAD7AQG5</accession>
<dbReference type="Proteomes" id="UP001218218">
    <property type="component" value="Unassembled WGS sequence"/>
</dbReference>
<evidence type="ECO:0000256" key="4">
    <source>
        <dbReference type="PIRSR" id="PIRSR601461-2"/>
    </source>
</evidence>
<feature type="active site" evidence="3">
    <location>
        <position position="102"/>
    </location>
</feature>
<dbReference type="GO" id="GO:0006508">
    <property type="term" value="P:proteolysis"/>
    <property type="evidence" value="ECO:0007669"/>
    <property type="project" value="UniProtKB-KW"/>
</dbReference>
<dbReference type="Gene3D" id="2.40.70.10">
    <property type="entry name" value="Acid Proteases"/>
    <property type="match status" value="2"/>
</dbReference>
<dbReference type="PROSITE" id="PS00141">
    <property type="entry name" value="ASP_PROTEASE"/>
    <property type="match status" value="1"/>
</dbReference>
<comment type="caution">
    <text evidence="7">The sequence shown here is derived from an EMBL/GenBank/DDBJ whole genome shotgun (WGS) entry which is preliminary data.</text>
</comment>
<keyword evidence="4" id="KW-1015">Disulfide bond</keyword>
<evidence type="ECO:0000259" key="6">
    <source>
        <dbReference type="PROSITE" id="PS51767"/>
    </source>
</evidence>
<dbReference type="CDD" id="cd05471">
    <property type="entry name" value="pepsin_like"/>
    <property type="match status" value="1"/>
</dbReference>
<dbReference type="InterPro" id="IPR021109">
    <property type="entry name" value="Peptidase_aspartic_dom_sf"/>
</dbReference>
<evidence type="ECO:0000256" key="5">
    <source>
        <dbReference type="RuleBase" id="RU000454"/>
    </source>
</evidence>
<evidence type="ECO:0000256" key="1">
    <source>
        <dbReference type="ARBA" id="ARBA00007447"/>
    </source>
</evidence>
<organism evidence="7 8">
    <name type="scientific">Mycena albidolilacea</name>
    <dbReference type="NCBI Taxonomy" id="1033008"/>
    <lineage>
        <taxon>Eukaryota</taxon>
        <taxon>Fungi</taxon>
        <taxon>Dikarya</taxon>
        <taxon>Basidiomycota</taxon>
        <taxon>Agaricomycotina</taxon>
        <taxon>Agaricomycetes</taxon>
        <taxon>Agaricomycetidae</taxon>
        <taxon>Agaricales</taxon>
        <taxon>Marasmiineae</taxon>
        <taxon>Mycenaceae</taxon>
        <taxon>Mycena</taxon>
    </lineage>
</organism>
<dbReference type="GO" id="GO:0004190">
    <property type="term" value="F:aspartic-type endopeptidase activity"/>
    <property type="evidence" value="ECO:0007669"/>
    <property type="project" value="UniProtKB-KW"/>
</dbReference>
<feature type="disulfide bond" evidence="4">
    <location>
        <begin position="115"/>
        <end position="119"/>
    </location>
</feature>
<evidence type="ECO:0000313" key="8">
    <source>
        <dbReference type="Proteomes" id="UP001218218"/>
    </source>
</evidence>
<sequence length="395" mass="41600">MKRDGVSDNINRLKMQIANTQRKLQAGLAAIEKNTGHIHPATAGLQGAFTATTNHPVPEKLTTTSKRATAPVTEPLTDFQDDLWFGTIAVGTPPKAFTVQIDTGSADTFLPAVGCDATCNGHTLYNPAASSTAVNRTEHFRLPRSGNVTGFIFQDEVTIAGVTAHAQPLGAADHYPVEFQAANFPPDGLNRSSQLCFSKKNTFAEPIFSIKLADTGSELFLGGVDTASFTGAFRNVSCNEGNFWGIPLQGLAVNNEPVATAKTITAVLDTGSTVVIGDDAGVKMLYSAIPGSKDASAILGPGFFTVPCDSVPTVGLTLVNGTLPPDQFLSTGVESPPFNIAPEFFNLGVLQGNDCVGGVVSADGLSFWVLGDVFLRNFYTYFDQGKIQVGFATPS</sequence>
<keyword evidence="2 5" id="KW-0064">Aspartyl protease</keyword>
<evidence type="ECO:0000313" key="7">
    <source>
        <dbReference type="EMBL" id="KAJ7366117.1"/>
    </source>
</evidence>
<protein>
    <submittedName>
        <fullName evidence="7">Acid protease</fullName>
    </submittedName>
</protein>
<feature type="active site" evidence="3">
    <location>
        <position position="269"/>
    </location>
</feature>
<evidence type="ECO:0000256" key="2">
    <source>
        <dbReference type="ARBA" id="ARBA00022750"/>
    </source>
</evidence>
<feature type="domain" description="Peptidase A1" evidence="6">
    <location>
        <begin position="84"/>
        <end position="392"/>
    </location>
</feature>
<gene>
    <name evidence="7" type="ORF">DFH08DRAFT_948168</name>
</gene>
<reference evidence="7" key="1">
    <citation type="submission" date="2023-03" db="EMBL/GenBank/DDBJ databases">
        <title>Massive genome expansion in bonnet fungi (Mycena s.s.) driven by repeated elements and novel gene families across ecological guilds.</title>
        <authorList>
            <consortium name="Lawrence Berkeley National Laboratory"/>
            <person name="Harder C.B."/>
            <person name="Miyauchi S."/>
            <person name="Viragh M."/>
            <person name="Kuo A."/>
            <person name="Thoen E."/>
            <person name="Andreopoulos B."/>
            <person name="Lu D."/>
            <person name="Skrede I."/>
            <person name="Drula E."/>
            <person name="Henrissat B."/>
            <person name="Morin E."/>
            <person name="Kohler A."/>
            <person name="Barry K."/>
            <person name="LaButti K."/>
            <person name="Morin E."/>
            <person name="Salamov A."/>
            <person name="Lipzen A."/>
            <person name="Mereny Z."/>
            <person name="Hegedus B."/>
            <person name="Baldrian P."/>
            <person name="Stursova M."/>
            <person name="Weitz H."/>
            <person name="Taylor A."/>
            <person name="Grigoriev I.V."/>
            <person name="Nagy L.G."/>
            <person name="Martin F."/>
            <person name="Kauserud H."/>
        </authorList>
    </citation>
    <scope>NUCLEOTIDE SEQUENCE</scope>
    <source>
        <strain evidence="7">CBHHK002</strain>
    </source>
</reference>